<dbReference type="Gene3D" id="3.40.50.1000">
    <property type="entry name" value="HAD superfamily/HAD-like"/>
    <property type="match status" value="1"/>
</dbReference>
<keyword evidence="4 15" id="KW-1003">Cell membrane</keyword>
<dbReference type="InterPro" id="IPR051949">
    <property type="entry name" value="Cation_Transport_ATPase"/>
</dbReference>
<sequence>MTTKSEILYDTNGKRLANLFKSPFFQKAYEHIELIAALLSGLTILITWFIADYINYPAFVILHLIAFAIGGFAKAKEGIEETVANKELNVEMLMVFAAIGSAAIGYWTEGAILIFIFALSGALETYTMNKSKKEISSLMNLQPETALCLINGIEKVIPVSELEIDHTILVKAGERIPADGIILKGNSSINESTITGESIPVNKQVDQEVYAGTVAIDGTIHVRISKPTDQTLFQKIINLVQSAQDEKSPSQLFIERFEGTYVKAVLLAVGIMMFLPYLLFGWTLTESVYRAMILLVVASPCALVASIMPATLSAISKGAKNGVLFKGGVNIENLSHVKAIAFDKTGTLTNGKPVVTDVYFQPGVDEQHGVEIIGAIENESLHPLAQAIADYSKQQLEIATFTVDVQHHKTTNGNGVQAQVGQDTWKIGKAQFVGEKEADEFQDGTALKLASEGKSLVFIKKNDKVIGLLALKDTIRKEAKQAIKQLKKRNIFTVMLTGDNDITAKAIAAEAGIDDYIAGCLPEEKVNHVKVLRNKFEHVAMVGDGINDAPALATANVGIAMGEGTDVALETADVVLMKNDLPKIAKAFELSKTMNKIVKQNIVFSLSVILLLIVSNLFQVLDLPLGVVGHEGSTILVILNGLRLLR</sequence>
<dbReference type="PROSITE" id="PS00154">
    <property type="entry name" value="ATPASE_E1_E2"/>
    <property type="match status" value="1"/>
</dbReference>
<dbReference type="SFLD" id="SFLDG00002">
    <property type="entry name" value="C1.7:_P-type_atpase_like"/>
    <property type="match status" value="1"/>
</dbReference>
<dbReference type="SUPFAM" id="SSF56784">
    <property type="entry name" value="HAD-like"/>
    <property type="match status" value="1"/>
</dbReference>
<organism evidence="17 18">
    <name type="scientific">Virgibacillus phasianinus</name>
    <dbReference type="NCBI Taxonomy" id="2017483"/>
    <lineage>
        <taxon>Bacteria</taxon>
        <taxon>Bacillati</taxon>
        <taxon>Bacillota</taxon>
        <taxon>Bacilli</taxon>
        <taxon>Bacillales</taxon>
        <taxon>Bacillaceae</taxon>
        <taxon>Virgibacillus</taxon>
    </lineage>
</organism>
<dbReference type="PRINTS" id="PR00119">
    <property type="entry name" value="CATATPASE"/>
</dbReference>
<feature type="domain" description="P-type ATPase A" evidence="16">
    <location>
        <begin position="141"/>
        <end position="241"/>
    </location>
</feature>
<feature type="transmembrane region" description="Helical" evidence="15">
    <location>
        <begin position="602"/>
        <end position="621"/>
    </location>
</feature>
<dbReference type="GO" id="GO:0016887">
    <property type="term" value="F:ATP hydrolysis activity"/>
    <property type="evidence" value="ECO:0007669"/>
    <property type="project" value="InterPro"/>
</dbReference>
<keyword evidence="18" id="KW-1185">Reference proteome</keyword>
<keyword evidence="14 15" id="KW-0472">Membrane</keyword>
<gene>
    <name evidence="17" type="ORF">CFK37_02145</name>
</gene>
<keyword evidence="13" id="KW-0406">Ion transport</keyword>
<keyword evidence="7 15" id="KW-0479">Metal-binding</keyword>
<dbReference type="FunFam" id="2.70.150.10:FF:000002">
    <property type="entry name" value="Copper-transporting ATPase 1, putative"/>
    <property type="match status" value="1"/>
</dbReference>
<dbReference type="InterPro" id="IPR023214">
    <property type="entry name" value="HAD_sf"/>
</dbReference>
<evidence type="ECO:0000256" key="15">
    <source>
        <dbReference type="RuleBase" id="RU362081"/>
    </source>
</evidence>
<dbReference type="OrthoDB" id="9813266at2"/>
<dbReference type="InterPro" id="IPR018303">
    <property type="entry name" value="ATPase_P-typ_P_site"/>
</dbReference>
<keyword evidence="5" id="KW-0597">Phosphoprotein</keyword>
<dbReference type="Pfam" id="PF00702">
    <property type="entry name" value="Hydrolase"/>
    <property type="match status" value="1"/>
</dbReference>
<evidence type="ECO:0000256" key="10">
    <source>
        <dbReference type="ARBA" id="ARBA00022842"/>
    </source>
</evidence>
<dbReference type="KEGG" id="vil:CFK37_02145"/>
<comment type="subcellular location">
    <subcellularLocation>
        <location evidence="1">Cell membrane</location>
        <topology evidence="1">Multi-pass membrane protein</topology>
    </subcellularLocation>
</comment>
<keyword evidence="10" id="KW-0460">Magnesium</keyword>
<dbReference type="EMBL" id="CP022315">
    <property type="protein sequence ID" value="ASK61081.1"/>
    <property type="molecule type" value="Genomic_DNA"/>
</dbReference>
<dbReference type="InterPro" id="IPR027256">
    <property type="entry name" value="P-typ_ATPase_IB"/>
</dbReference>
<dbReference type="NCBIfam" id="TIGR01494">
    <property type="entry name" value="ATPase_P-type"/>
    <property type="match status" value="1"/>
</dbReference>
<evidence type="ECO:0000313" key="18">
    <source>
        <dbReference type="Proteomes" id="UP000198312"/>
    </source>
</evidence>
<dbReference type="NCBIfam" id="TIGR01525">
    <property type="entry name" value="ATPase-IB_hvy"/>
    <property type="match status" value="1"/>
</dbReference>
<evidence type="ECO:0000256" key="4">
    <source>
        <dbReference type="ARBA" id="ARBA00022475"/>
    </source>
</evidence>
<evidence type="ECO:0000256" key="12">
    <source>
        <dbReference type="ARBA" id="ARBA00022989"/>
    </source>
</evidence>
<dbReference type="PRINTS" id="PR00941">
    <property type="entry name" value="CDATPASE"/>
</dbReference>
<dbReference type="InterPro" id="IPR044492">
    <property type="entry name" value="P_typ_ATPase_HD_dom"/>
</dbReference>
<dbReference type="CDD" id="cd07551">
    <property type="entry name" value="P-type_ATPase_HM_ZosA_PfeT-like"/>
    <property type="match status" value="1"/>
</dbReference>
<name>A0A220TZJ3_9BACI</name>
<keyword evidence="11" id="KW-1278">Translocase</keyword>
<dbReference type="Pfam" id="PF00122">
    <property type="entry name" value="E1-E2_ATPase"/>
    <property type="match status" value="1"/>
</dbReference>
<evidence type="ECO:0000259" key="16">
    <source>
        <dbReference type="Pfam" id="PF00122"/>
    </source>
</evidence>
<dbReference type="Gene3D" id="3.40.1110.10">
    <property type="entry name" value="Calcium-transporting ATPase, cytoplasmic domain N"/>
    <property type="match status" value="1"/>
</dbReference>
<dbReference type="InterPro" id="IPR036412">
    <property type="entry name" value="HAD-like_sf"/>
</dbReference>
<feature type="transmembrane region" description="Helical" evidence="15">
    <location>
        <begin position="31"/>
        <end position="50"/>
    </location>
</feature>
<dbReference type="AlphaFoldDB" id="A0A220TZJ3"/>
<dbReference type="Proteomes" id="UP000198312">
    <property type="component" value="Chromosome"/>
</dbReference>
<dbReference type="GO" id="GO:0005886">
    <property type="term" value="C:plasma membrane"/>
    <property type="evidence" value="ECO:0007669"/>
    <property type="project" value="UniProtKB-SubCell"/>
</dbReference>
<dbReference type="PANTHER" id="PTHR43079">
    <property type="entry name" value="PROBABLE CADMIUM/ZINC-TRANSPORTING ATPASE HMA1"/>
    <property type="match status" value="1"/>
</dbReference>
<dbReference type="RefSeq" id="WP_089060358.1">
    <property type="nucleotide sequence ID" value="NZ_CP022315.1"/>
</dbReference>
<dbReference type="InterPro" id="IPR001757">
    <property type="entry name" value="P_typ_ATPase"/>
</dbReference>
<dbReference type="GO" id="GO:0019829">
    <property type="term" value="F:ATPase-coupled monoatomic cation transmembrane transporter activity"/>
    <property type="evidence" value="ECO:0007669"/>
    <property type="project" value="InterPro"/>
</dbReference>
<feature type="transmembrane region" description="Helical" evidence="15">
    <location>
        <begin position="56"/>
        <end position="76"/>
    </location>
</feature>
<evidence type="ECO:0000256" key="5">
    <source>
        <dbReference type="ARBA" id="ARBA00022553"/>
    </source>
</evidence>
<dbReference type="SFLD" id="SFLDS00003">
    <property type="entry name" value="Haloacid_Dehalogenase"/>
    <property type="match status" value="1"/>
</dbReference>
<dbReference type="InterPro" id="IPR023298">
    <property type="entry name" value="ATPase_P-typ_TM_dom_sf"/>
</dbReference>
<evidence type="ECO:0000256" key="2">
    <source>
        <dbReference type="ARBA" id="ARBA00006024"/>
    </source>
</evidence>
<evidence type="ECO:0000256" key="11">
    <source>
        <dbReference type="ARBA" id="ARBA00022967"/>
    </source>
</evidence>
<accession>A0A220TZJ3</accession>
<keyword evidence="3" id="KW-0813">Transport</keyword>
<dbReference type="SFLD" id="SFLDF00027">
    <property type="entry name" value="p-type_atpase"/>
    <property type="match status" value="1"/>
</dbReference>
<dbReference type="SUPFAM" id="SSF81660">
    <property type="entry name" value="Metal cation-transporting ATPase, ATP-binding domain N"/>
    <property type="match status" value="1"/>
</dbReference>
<dbReference type="SUPFAM" id="SSF81653">
    <property type="entry name" value="Calcium ATPase, transduction domain A"/>
    <property type="match status" value="1"/>
</dbReference>
<dbReference type="Gene3D" id="2.70.150.10">
    <property type="entry name" value="Calcium-transporting ATPase, cytoplasmic transduction domain A"/>
    <property type="match status" value="1"/>
</dbReference>
<keyword evidence="9 15" id="KW-0067">ATP-binding</keyword>
<dbReference type="InterPro" id="IPR023299">
    <property type="entry name" value="ATPase_P-typ_cyto_dom_N"/>
</dbReference>
<evidence type="ECO:0000256" key="3">
    <source>
        <dbReference type="ARBA" id="ARBA00022448"/>
    </source>
</evidence>
<keyword evidence="12 15" id="KW-1133">Transmembrane helix</keyword>
<dbReference type="InterPro" id="IPR008250">
    <property type="entry name" value="ATPase_P-typ_transduc_dom_A_sf"/>
</dbReference>
<evidence type="ECO:0000256" key="8">
    <source>
        <dbReference type="ARBA" id="ARBA00022741"/>
    </source>
</evidence>
<proteinExistence type="inferred from homology"/>
<dbReference type="FunFam" id="3.40.50.1000:FF:000020">
    <property type="entry name" value="Probable cation-transporting P-type ATPase"/>
    <property type="match status" value="1"/>
</dbReference>
<evidence type="ECO:0000256" key="7">
    <source>
        <dbReference type="ARBA" id="ARBA00022723"/>
    </source>
</evidence>
<evidence type="ECO:0000313" key="17">
    <source>
        <dbReference type="EMBL" id="ASK61081.1"/>
    </source>
</evidence>
<feature type="transmembrane region" description="Helical" evidence="15">
    <location>
        <begin position="288"/>
        <end position="312"/>
    </location>
</feature>
<evidence type="ECO:0000256" key="6">
    <source>
        <dbReference type="ARBA" id="ARBA00022692"/>
    </source>
</evidence>
<dbReference type="PANTHER" id="PTHR43079:SF1">
    <property type="entry name" value="CADMIUM_ZINC-TRANSPORTING ATPASE HMA1, CHLOROPLASTIC-RELATED"/>
    <property type="match status" value="1"/>
</dbReference>
<evidence type="ECO:0000256" key="9">
    <source>
        <dbReference type="ARBA" id="ARBA00022840"/>
    </source>
</evidence>
<keyword evidence="6 15" id="KW-0812">Transmembrane</keyword>
<keyword evidence="8 15" id="KW-0547">Nucleotide-binding</keyword>
<evidence type="ECO:0000256" key="1">
    <source>
        <dbReference type="ARBA" id="ARBA00004651"/>
    </source>
</evidence>
<dbReference type="InterPro" id="IPR059000">
    <property type="entry name" value="ATPase_P-type_domA"/>
</dbReference>
<evidence type="ECO:0000256" key="13">
    <source>
        <dbReference type="ARBA" id="ARBA00023065"/>
    </source>
</evidence>
<dbReference type="SUPFAM" id="SSF81665">
    <property type="entry name" value="Calcium ATPase, transmembrane domain M"/>
    <property type="match status" value="1"/>
</dbReference>
<dbReference type="GO" id="GO:0046872">
    <property type="term" value="F:metal ion binding"/>
    <property type="evidence" value="ECO:0007669"/>
    <property type="project" value="UniProtKB-KW"/>
</dbReference>
<reference evidence="17 18" key="1">
    <citation type="submission" date="2017-07" db="EMBL/GenBank/DDBJ databases">
        <title>Virgibacillus sp. LM2416.</title>
        <authorList>
            <person name="Tak E.J."/>
            <person name="Bae J.-W."/>
        </authorList>
    </citation>
    <scope>NUCLEOTIDE SEQUENCE [LARGE SCALE GENOMIC DNA]</scope>
    <source>
        <strain evidence="17 18">LM2416</strain>
    </source>
</reference>
<feature type="transmembrane region" description="Helical" evidence="15">
    <location>
        <begin position="88"/>
        <end position="106"/>
    </location>
</feature>
<evidence type="ECO:0000256" key="14">
    <source>
        <dbReference type="ARBA" id="ARBA00023136"/>
    </source>
</evidence>
<protein>
    <submittedName>
        <fullName evidence="17">Heavy metal translocating P-type ATPase</fullName>
    </submittedName>
</protein>
<feature type="transmembrane region" description="Helical" evidence="15">
    <location>
        <begin position="261"/>
        <end position="282"/>
    </location>
</feature>
<dbReference type="GO" id="GO:0005524">
    <property type="term" value="F:ATP binding"/>
    <property type="evidence" value="ECO:0007669"/>
    <property type="project" value="UniProtKB-UniRule"/>
</dbReference>
<comment type="similarity">
    <text evidence="2 15">Belongs to the cation transport ATPase (P-type) (TC 3.A.3) family. Type IB subfamily.</text>
</comment>